<feature type="domain" description="VHS" evidence="15">
    <location>
        <begin position="29"/>
        <end position="150"/>
    </location>
</feature>
<dbReference type="PROSITE" id="PS50179">
    <property type="entry name" value="VHS"/>
    <property type="match status" value="1"/>
</dbReference>
<name>A0ABP9YE62_9FUNG</name>
<accession>A0ABP9YE62</accession>
<dbReference type="SMART" id="SM00726">
    <property type="entry name" value="UIM"/>
    <property type="match status" value="2"/>
</dbReference>
<feature type="region of interest" description="Disordered" evidence="13">
    <location>
        <begin position="569"/>
        <end position="662"/>
    </location>
</feature>
<keyword evidence="11" id="KW-0472">Membrane</keyword>
<dbReference type="SUPFAM" id="SSF89009">
    <property type="entry name" value="GAT-like domain"/>
    <property type="match status" value="1"/>
</dbReference>
<gene>
    <name evidence="16" type="ORF">HPULCUR_010429</name>
</gene>
<evidence type="ECO:0000256" key="1">
    <source>
        <dbReference type="ARBA" id="ARBA00004125"/>
    </source>
</evidence>
<dbReference type="InterPro" id="IPR013083">
    <property type="entry name" value="Znf_RING/FYVE/PHD"/>
</dbReference>
<feature type="compositionally biased region" description="Low complexity" evidence="13">
    <location>
        <begin position="596"/>
        <end position="624"/>
    </location>
</feature>
<keyword evidence="17" id="KW-1185">Reference proteome</keyword>
<evidence type="ECO:0000256" key="6">
    <source>
        <dbReference type="ARBA" id="ARBA00022737"/>
    </source>
</evidence>
<dbReference type="SMART" id="SM00064">
    <property type="entry name" value="FYVE"/>
    <property type="match status" value="1"/>
</dbReference>
<dbReference type="Pfam" id="PF01363">
    <property type="entry name" value="FYVE"/>
    <property type="match status" value="1"/>
</dbReference>
<evidence type="ECO:0000313" key="16">
    <source>
        <dbReference type="EMBL" id="GAA5804920.1"/>
    </source>
</evidence>
<dbReference type="PROSITE" id="PS50178">
    <property type="entry name" value="ZF_FYVE"/>
    <property type="match status" value="1"/>
</dbReference>
<feature type="domain" description="FYVE-type" evidence="14">
    <location>
        <begin position="169"/>
        <end position="229"/>
    </location>
</feature>
<evidence type="ECO:0000256" key="10">
    <source>
        <dbReference type="ARBA" id="ARBA00022927"/>
    </source>
</evidence>
<evidence type="ECO:0000256" key="13">
    <source>
        <dbReference type="SAM" id="MobiDB-lite"/>
    </source>
</evidence>
<keyword evidence="10" id="KW-0653">Protein transport</keyword>
<dbReference type="Gene3D" id="6.10.140.100">
    <property type="match status" value="1"/>
</dbReference>
<comment type="caution">
    <text evidence="16">The sequence shown here is derived from an EMBL/GenBank/DDBJ whole genome shotgun (WGS) entry which is preliminary data.</text>
</comment>
<comment type="subcellular location">
    <subcellularLocation>
        <location evidence="1">Endosome membrane</location>
        <topology evidence="1">Peripheral membrane protein</topology>
        <orientation evidence="1">Cytoplasmic side</orientation>
    </subcellularLocation>
</comment>
<evidence type="ECO:0000256" key="9">
    <source>
        <dbReference type="ARBA" id="ARBA00022833"/>
    </source>
</evidence>
<proteinExistence type="inferred from homology"/>
<dbReference type="CDD" id="cd16979">
    <property type="entry name" value="VHS_Vps27"/>
    <property type="match status" value="1"/>
</dbReference>
<evidence type="ECO:0000256" key="3">
    <source>
        <dbReference type="ARBA" id="ARBA00017753"/>
    </source>
</evidence>
<dbReference type="InterPro" id="IPR002014">
    <property type="entry name" value="VHS_dom"/>
</dbReference>
<evidence type="ECO:0000256" key="11">
    <source>
        <dbReference type="ARBA" id="ARBA00023136"/>
    </source>
</evidence>
<dbReference type="SUPFAM" id="SSF57903">
    <property type="entry name" value="FYVE/PHD zinc finger"/>
    <property type="match status" value="1"/>
</dbReference>
<evidence type="ECO:0000313" key="17">
    <source>
        <dbReference type="Proteomes" id="UP001476247"/>
    </source>
</evidence>
<dbReference type="PANTHER" id="PTHR47794">
    <property type="entry name" value="VACUOLAR PROTEIN SORTING-ASSOCIATED PROTEIN 27"/>
    <property type="match status" value="1"/>
</dbReference>
<dbReference type="PANTHER" id="PTHR47794:SF1">
    <property type="entry name" value="VACUOLAR PROTEIN SORTING-ASSOCIATED PROTEIN 27"/>
    <property type="match status" value="1"/>
</dbReference>
<dbReference type="Pfam" id="PF02809">
    <property type="entry name" value="UIM"/>
    <property type="match status" value="2"/>
</dbReference>
<dbReference type="Proteomes" id="UP001476247">
    <property type="component" value="Unassembled WGS sequence"/>
</dbReference>
<evidence type="ECO:0000256" key="8">
    <source>
        <dbReference type="ARBA" id="ARBA00022771"/>
    </source>
</evidence>
<dbReference type="SUPFAM" id="SSF48464">
    <property type="entry name" value="ENTH/VHS domain"/>
    <property type="match status" value="1"/>
</dbReference>
<protein>
    <recommendedName>
        <fullName evidence="3">Vacuolar protein sorting-associated protein 27</fullName>
    </recommendedName>
</protein>
<keyword evidence="9" id="KW-0862">Zinc</keyword>
<dbReference type="PROSITE" id="PS50330">
    <property type="entry name" value="UIM"/>
    <property type="match status" value="1"/>
</dbReference>
<dbReference type="InterPro" id="IPR017455">
    <property type="entry name" value="Znf_FYVE-rel"/>
</dbReference>
<dbReference type="InterPro" id="IPR008942">
    <property type="entry name" value="ENTH_VHS"/>
</dbReference>
<dbReference type="SMART" id="SM00288">
    <property type="entry name" value="VHS"/>
    <property type="match status" value="1"/>
</dbReference>
<keyword evidence="7" id="KW-0967">Endosome</keyword>
<evidence type="ECO:0000256" key="2">
    <source>
        <dbReference type="ARBA" id="ARBA00008597"/>
    </source>
</evidence>
<evidence type="ECO:0000256" key="4">
    <source>
        <dbReference type="ARBA" id="ARBA00022448"/>
    </source>
</evidence>
<reference evidence="16 17" key="1">
    <citation type="submission" date="2024-04" db="EMBL/GenBank/DDBJ databases">
        <title>genome sequences of Mucor flavus KT1a and Helicostylum pulchrum KT1b strains isolation_sourced from the surface of a dry-aged beef.</title>
        <authorList>
            <person name="Toyotome T."/>
            <person name="Hosono M."/>
            <person name="Torimaru M."/>
            <person name="Fukuda K."/>
            <person name="Mikami N."/>
        </authorList>
    </citation>
    <scope>NUCLEOTIDE SEQUENCE [LARGE SCALE GENOMIC DNA]</scope>
    <source>
        <strain evidence="16 17">KT1b</strain>
    </source>
</reference>
<dbReference type="EMBL" id="BAABUJ010000039">
    <property type="protein sequence ID" value="GAA5804920.1"/>
    <property type="molecule type" value="Genomic_DNA"/>
</dbReference>
<feature type="compositionally biased region" description="Polar residues" evidence="13">
    <location>
        <begin position="569"/>
        <end position="595"/>
    </location>
</feature>
<keyword evidence="8 12" id="KW-0863">Zinc-finger</keyword>
<evidence type="ECO:0000256" key="7">
    <source>
        <dbReference type="ARBA" id="ARBA00022753"/>
    </source>
</evidence>
<comment type="similarity">
    <text evidence="2">Belongs to the VPS27 family.</text>
</comment>
<dbReference type="Gene3D" id="1.25.40.90">
    <property type="match status" value="1"/>
</dbReference>
<organism evidence="16 17">
    <name type="scientific">Helicostylum pulchrum</name>
    <dbReference type="NCBI Taxonomy" id="562976"/>
    <lineage>
        <taxon>Eukaryota</taxon>
        <taxon>Fungi</taxon>
        <taxon>Fungi incertae sedis</taxon>
        <taxon>Mucoromycota</taxon>
        <taxon>Mucoromycotina</taxon>
        <taxon>Mucoromycetes</taxon>
        <taxon>Mucorales</taxon>
        <taxon>Mucorineae</taxon>
        <taxon>Mucoraceae</taxon>
        <taxon>Helicostylum</taxon>
    </lineage>
</organism>
<feature type="compositionally biased region" description="Low complexity" evidence="13">
    <location>
        <begin position="632"/>
        <end position="652"/>
    </location>
</feature>
<evidence type="ECO:0000256" key="5">
    <source>
        <dbReference type="ARBA" id="ARBA00022723"/>
    </source>
</evidence>
<dbReference type="InterPro" id="IPR011011">
    <property type="entry name" value="Znf_FYVE_PHD"/>
</dbReference>
<dbReference type="Gene3D" id="1.20.5.1940">
    <property type="match status" value="1"/>
</dbReference>
<dbReference type="Pfam" id="PF00790">
    <property type="entry name" value="VHS"/>
    <property type="match status" value="1"/>
</dbReference>
<dbReference type="InterPro" id="IPR004152">
    <property type="entry name" value="GAT_dom"/>
</dbReference>
<dbReference type="InterPro" id="IPR000306">
    <property type="entry name" value="Znf_FYVE"/>
</dbReference>
<sequence length="662" mass="73581">MGTFWWGQSALDELIEKATSELLPAGQVDLALHLEISDQIRSKKVNPKDAMKALKQRLGHKNPNVILATLSLVDTCVKNSGSSFVKEVATRDFMEEITHLIKVPTGCNQDVKQKVLYLIQVWGIASKGNSSLSYISGTYSLLRAEGYIFPPITEKIDSILLETAVAPEWTDSDCCERCRTPFTLTNRKHHCRQCGATFCQQCSSKNIPLPHLGINDTVRVCDGCYIKVKLSKVADKDAMPNLLGTSASISSSLTPAYTPSIKIKTAETVTTATATMTTTPPPPPDDQFEDDLKKAIEISLKESEQQKKIASYNIKKDPVIVKKTKEEEEEEENLAVAIAASLKDMEIGSAIQSRTFNSNELSSIDMENIQLFSTLIQRVRSMGGDISGDSQINKLYTQIGALQPKLVKTLDDTSQKHDNFVQLHEKLNKAVKAYDNLLEQRLSNATHRASVPYTPYYGTYNTPSTNPPYNQAPSYTLPAAVSSTPQPDMLYQSNYSQYPTASVTPHPYNAIPSTLQQYNVVPNTPQQYNAIPSTPQQYNDIPSTPVQQHYTADRTAQLLYTSTPIQPYTQPYTISTPPYTQPSTTGTPITSTQQFPVTPITPVSSTTLQPSQPQYTSYQPQFPSVPTTAPEYYNNQPNYYNNHQQQQQQQKQPVEEAPLIEL</sequence>
<evidence type="ECO:0000256" key="12">
    <source>
        <dbReference type="PROSITE-ProRule" id="PRU00091"/>
    </source>
</evidence>
<keyword evidence="4" id="KW-0813">Transport</keyword>
<keyword evidence="5" id="KW-0479">Metal-binding</keyword>
<evidence type="ECO:0000259" key="15">
    <source>
        <dbReference type="PROSITE" id="PS50179"/>
    </source>
</evidence>
<dbReference type="Gene3D" id="3.30.40.10">
    <property type="entry name" value="Zinc/RING finger domain, C3HC4 (zinc finger)"/>
    <property type="match status" value="1"/>
</dbReference>
<dbReference type="Pfam" id="PF03127">
    <property type="entry name" value="GAT"/>
    <property type="match status" value="1"/>
</dbReference>
<evidence type="ECO:0000259" key="14">
    <source>
        <dbReference type="PROSITE" id="PS50178"/>
    </source>
</evidence>
<dbReference type="InterPro" id="IPR003903">
    <property type="entry name" value="UIM_dom"/>
</dbReference>
<keyword evidence="6" id="KW-0677">Repeat</keyword>